<dbReference type="Pfam" id="PF18821">
    <property type="entry name" value="LPD7"/>
    <property type="match status" value="1"/>
</dbReference>
<dbReference type="InterPro" id="IPR040677">
    <property type="entry name" value="LPD7"/>
</dbReference>
<accession>A0A6F8U7H4</accession>
<dbReference type="EMBL" id="AP022843">
    <property type="protein sequence ID" value="BCB08880.1"/>
    <property type="molecule type" value="Genomic_DNA"/>
</dbReference>
<dbReference type="Pfam" id="PF03432">
    <property type="entry name" value="Relaxase"/>
    <property type="match status" value="1"/>
</dbReference>
<feature type="compositionally biased region" description="Basic residues" evidence="1">
    <location>
        <begin position="588"/>
        <end position="598"/>
    </location>
</feature>
<proteinExistence type="predicted"/>
<organism evidence="5 6">
    <name type="scientific">Halomonas hydrothermalis</name>
    <dbReference type="NCBI Taxonomy" id="115561"/>
    <lineage>
        <taxon>Bacteria</taxon>
        <taxon>Pseudomonadati</taxon>
        <taxon>Pseudomonadota</taxon>
        <taxon>Gammaproteobacteria</taxon>
        <taxon>Oceanospirillales</taxon>
        <taxon>Halomonadaceae</taxon>
        <taxon>Halomonas</taxon>
    </lineage>
</organism>
<dbReference type="InterPro" id="IPR049751">
    <property type="entry name" value="TraI/MobA_relaxases"/>
</dbReference>
<feature type="compositionally biased region" description="Basic and acidic residues" evidence="1">
    <location>
        <begin position="572"/>
        <end position="587"/>
    </location>
</feature>
<dbReference type="Pfam" id="PF22863">
    <property type="entry name" value="TraI_middle"/>
    <property type="match status" value="1"/>
</dbReference>
<name>A0A6F8U7H4_9GAMM</name>
<evidence type="ECO:0000259" key="2">
    <source>
        <dbReference type="Pfam" id="PF03432"/>
    </source>
</evidence>
<dbReference type="AlphaFoldDB" id="A0A6F8U7H4"/>
<reference evidence="5 6" key="1">
    <citation type="submission" date="2020-03" db="EMBL/GenBank/DDBJ databases">
        <title>Complete Genome Sequence of Halomonas hydrothermalis Strain Slthf2, Halophilic Bacterium Isolated from Deep-Sea Hydrothermal-Vent Environments.</title>
        <authorList>
            <person name="Takeyama N."/>
            <person name="Huang M."/>
            <person name="Sato K."/>
            <person name="Galipon J."/>
            <person name="Arakawa K."/>
        </authorList>
    </citation>
    <scope>NUCLEOTIDE SEQUENCE [LARGE SCALE GENOMIC DNA]</scope>
    <source>
        <strain evidence="5 6">Slthf2</strain>
    </source>
</reference>
<evidence type="ECO:0000256" key="1">
    <source>
        <dbReference type="SAM" id="MobiDB-lite"/>
    </source>
</evidence>
<feature type="domain" description="TraI-like middle" evidence="4">
    <location>
        <begin position="172"/>
        <end position="259"/>
    </location>
</feature>
<evidence type="ECO:0000259" key="4">
    <source>
        <dbReference type="Pfam" id="PF22863"/>
    </source>
</evidence>
<keyword evidence="6" id="KW-1185">Reference proteome</keyword>
<feature type="domain" description="Large polyvalent protein-associated" evidence="3">
    <location>
        <begin position="422"/>
        <end position="511"/>
    </location>
</feature>
<feature type="domain" description="MobA/VirD2-like nuclease" evidence="2">
    <location>
        <begin position="27"/>
        <end position="159"/>
    </location>
</feature>
<evidence type="ECO:0000313" key="5">
    <source>
        <dbReference type="EMBL" id="BCB08880.1"/>
    </source>
</evidence>
<dbReference type="Proteomes" id="UP000502259">
    <property type="component" value="Chromosome"/>
</dbReference>
<dbReference type="NCBIfam" id="NF041893">
    <property type="entry name" value="TraI_MobP_relax"/>
    <property type="match status" value="1"/>
</dbReference>
<dbReference type="InterPro" id="IPR054462">
    <property type="entry name" value="TraI_M"/>
</dbReference>
<evidence type="ECO:0000259" key="3">
    <source>
        <dbReference type="Pfam" id="PF18821"/>
    </source>
</evidence>
<sequence>MGLALMIAKHVPMRSLGKSDFAGLVNYITDEQSKKHRLGAVRLTNCVAYSVEDAVSEVLATQFGNTRAKSDKTYHLIVSFRAGEQVEADTLVAIEDRICKGLGFGEHQRISAVHNDTDNLHIHIAVNKIHPTRNIIHEPYYPHQMLAELCEVMERDYGLQQDNHMPRRRGAESRAADMERHAGIESLIGWIKRECLDDIKAAQSWGGLHQVMRDNGLELRARGNGLVIVAGDDAAVKASTLGREFSKPKLEARFGPFEPDQAQQAKPRRQYRKDPVRLRINTTELYARFKSEQQNAAANKTAALDKARRQKDRRIESAKKKGKARRAAIKLTSGRLTKKVLYAQASSTLKADIDAIQKQYREVRQAIHEAHGRRSWADWLKREALQGDTGALAALRAREAAQGLKGNTLKGEGQAKPGHAPVIDNITKKGTIIYRAGASAVRDDGDRLQVSKESDQAGIQNALRMAMERYGERITVNGSPEFKARVIKAAADGQLPIRFADSGLERRRQALANGENTAPAKTRSKRAGVPPIGQPPPPVRRNRLQSLSQADVLHLEGQAGKTPAPPLQGPSEQERRKAKLRAEMDAKRVKRQQKGRSL</sequence>
<dbReference type="InterPro" id="IPR005094">
    <property type="entry name" value="Endonuclease_MobA/VirD2"/>
</dbReference>
<feature type="compositionally biased region" description="Basic and acidic residues" evidence="1">
    <location>
        <begin position="303"/>
        <end position="319"/>
    </location>
</feature>
<evidence type="ECO:0000313" key="6">
    <source>
        <dbReference type="Proteomes" id="UP000502259"/>
    </source>
</evidence>
<feature type="region of interest" description="Disordered" evidence="1">
    <location>
        <begin position="297"/>
        <end position="324"/>
    </location>
</feature>
<feature type="region of interest" description="Disordered" evidence="1">
    <location>
        <begin position="512"/>
        <end position="598"/>
    </location>
</feature>
<gene>
    <name evidence="5" type="ORF">HHSLTHF2_27700</name>
</gene>
<protein>
    <submittedName>
        <fullName evidence="5">Conjugal transfer relaxase TraI</fullName>
    </submittedName>
</protein>